<feature type="compositionally biased region" description="Basic residues" evidence="3">
    <location>
        <begin position="1239"/>
        <end position="1248"/>
    </location>
</feature>
<dbReference type="Gene3D" id="2.130.10.30">
    <property type="entry name" value="Regulator of chromosome condensation 1/beta-lactamase-inhibitor protein II"/>
    <property type="match status" value="1"/>
</dbReference>
<feature type="compositionally biased region" description="Polar residues" evidence="3">
    <location>
        <begin position="1122"/>
        <end position="1145"/>
    </location>
</feature>
<keyword evidence="6" id="KW-1185">Reference proteome</keyword>
<dbReference type="Gene3D" id="1.25.40.20">
    <property type="entry name" value="Ankyrin repeat-containing domain"/>
    <property type="match status" value="1"/>
</dbReference>
<feature type="region of interest" description="Disordered" evidence="3">
    <location>
        <begin position="1225"/>
        <end position="1270"/>
    </location>
</feature>
<dbReference type="OMA" id="FEFVLRY"/>
<dbReference type="Proteomes" id="UP000449547">
    <property type="component" value="Unassembled WGS sequence"/>
</dbReference>
<dbReference type="VEuPathDB" id="FungiDB:DIURU_003962"/>
<feature type="domain" description="BTB" evidence="4">
    <location>
        <begin position="734"/>
        <end position="799"/>
    </location>
</feature>
<feature type="region of interest" description="Disordered" evidence="3">
    <location>
        <begin position="1067"/>
        <end position="1183"/>
    </location>
</feature>
<dbReference type="InterPro" id="IPR036770">
    <property type="entry name" value="Ankyrin_rpt-contain_sf"/>
</dbReference>
<dbReference type="PROSITE" id="PS50012">
    <property type="entry name" value="RCC1_3"/>
    <property type="match status" value="1"/>
</dbReference>
<accession>A0A642UJL6</accession>
<dbReference type="InterPro" id="IPR009091">
    <property type="entry name" value="RCC1/BLIP-II"/>
</dbReference>
<feature type="compositionally biased region" description="Low complexity" evidence="3">
    <location>
        <begin position="992"/>
        <end position="1009"/>
    </location>
</feature>
<evidence type="ECO:0000256" key="2">
    <source>
        <dbReference type="PROSITE-ProRule" id="PRU00235"/>
    </source>
</evidence>
<sequence>MNNDSPRNIHDRLARLSRAQLASVDIYGRTILHLSVLANQPQVLKSLLRNSDARALASACDYENGWTPFHYAVYYKRLACLHVLEKAIKDSDAIFKIKDRAGYTPKQLWSNNYQDFVYVPRYIDFDGKLKLEKRWKTTECDKPTRKVFDVPWDDDRGGSHIALYANDDIYHNLVIKPQDPTQENDTRYRQYLVSKRFQAAVSADGIVYDTLPRSKGDSSWHQSLEDVEVIAISNNHILAVTADNVYGWGLNSYNQLGFTSTKSSKNYKDIFEATPTKIAIKTNQKVLGVACSKVHSLVFTENEIWTFGLNIGQMGSRIHDQSFDVVCDGTTMQGRIESTPVSMSLRDNIKLVATSELCMVVVTTKNDIHVYHSSQHHKLPKLTRSTREVNFDLFKPGRLTRSLNIIKVSTKSKSFAAVLTDTGDVYSFNPLEHTKPKYTALWRAHDHTTRAVDFDISTSGSIVVCTRNGFVFRRQRDQKKWTEVDQVGVVKVSCDGDFERFGFVFDSPDPIPVQMAANSFAYDISLLSPLAVASGFHKQVHSIDGNLHNSYISETSSASESDDYWVHDRNSRHTQTKQRQPQAPIQSVSANIMTEDVDSIKARVSNNFHYKHFDWTVKLDDGSELGVHHRLIEARNPKLAKVLNLNSDEIFVEGAIKGTPFPEGTKLAGVSYKPFLILLHQIYADETLSIWSECKSTSEASAQVKDLKSQYESLQRVFPVQSLKGKGLPINNCGDLEIKTSNGALVVDSFILASRSAYFETALSSRWNKVDSIDWSDVSMEAATIIIHHLYGRADELLNDDDINILLEVVEVADEIMLPELQRWAESRVTTAINHDNYMDVLVHAAMINAQVIFTNCCWFVYHHLALPEVVEKLEKLDLQVLKQVEECFALFDKCQMHDFVDDDGEYNTPVSFLEEHPEHLSLFVADTEAFNELYISDARGCLAFEPLIDVPPKKRRGSSRGSKASRSDVAQFREAVAKSVKSGKSQPPNPVVESSNSSSRNVSGTVSPASSIASNSTRKDSPPPPVAKPKATKRVPLNLNSIAVTKTPVDPKTTSAFAALQSGVSPFSQSWASPSPTESSSQIDSKVSIDKEKLKDRSKPKAKIGPIAKLSQKQRKRLNSEESISPITQATPISSNNPWQNSAPSTEKKKSTEKRKISHDYTQSMPVLGSSSSSSPKSNGITLAEVMVEQTLKLENGDLPQQQKSLAEIQQEEEFARWWEQESKRVQKELEQQQQQQLKRKPRRKPKRQPERGSSEDQQHYRRSQSLSS</sequence>
<evidence type="ECO:0000259" key="4">
    <source>
        <dbReference type="PROSITE" id="PS50097"/>
    </source>
</evidence>
<dbReference type="SMART" id="SM00248">
    <property type="entry name" value="ANK"/>
    <property type="match status" value="2"/>
</dbReference>
<evidence type="ECO:0000256" key="3">
    <source>
        <dbReference type="SAM" id="MobiDB-lite"/>
    </source>
</evidence>
<feature type="repeat" description="RCC1" evidence="2">
    <location>
        <begin position="243"/>
        <end position="302"/>
    </location>
</feature>
<feature type="region of interest" description="Disordered" evidence="3">
    <location>
        <begin position="976"/>
        <end position="1040"/>
    </location>
</feature>
<dbReference type="InterPro" id="IPR002110">
    <property type="entry name" value="Ankyrin_rpt"/>
</dbReference>
<dbReference type="PANTHER" id="PTHR22872">
    <property type="entry name" value="BTK-BINDING PROTEIN-RELATED"/>
    <property type="match status" value="1"/>
</dbReference>
<evidence type="ECO:0000313" key="6">
    <source>
        <dbReference type="Proteomes" id="UP000449547"/>
    </source>
</evidence>
<dbReference type="PANTHER" id="PTHR22872:SF2">
    <property type="entry name" value="INHIBITOR OF BRUTON TYROSINE KINASE"/>
    <property type="match status" value="1"/>
</dbReference>
<evidence type="ECO:0000313" key="5">
    <source>
        <dbReference type="EMBL" id="KAA8900146.1"/>
    </source>
</evidence>
<dbReference type="PROSITE" id="PS50097">
    <property type="entry name" value="BTB"/>
    <property type="match status" value="1"/>
</dbReference>
<dbReference type="SUPFAM" id="SSF54695">
    <property type="entry name" value="POZ domain"/>
    <property type="match status" value="1"/>
</dbReference>
<dbReference type="SUPFAM" id="SSF48403">
    <property type="entry name" value="Ankyrin repeat"/>
    <property type="match status" value="1"/>
</dbReference>
<dbReference type="InterPro" id="IPR011333">
    <property type="entry name" value="SKP1/BTB/POZ_sf"/>
</dbReference>
<keyword evidence="1" id="KW-0677">Repeat</keyword>
<feature type="compositionally biased region" description="Low complexity" evidence="3">
    <location>
        <begin position="1069"/>
        <end position="1086"/>
    </location>
</feature>
<dbReference type="Pfam" id="PF00415">
    <property type="entry name" value="RCC1"/>
    <property type="match status" value="1"/>
</dbReference>
<dbReference type="InterPro" id="IPR000210">
    <property type="entry name" value="BTB/POZ_dom"/>
</dbReference>
<dbReference type="InterPro" id="IPR051625">
    <property type="entry name" value="Signaling_Regulatory_Domain"/>
</dbReference>
<evidence type="ECO:0000256" key="1">
    <source>
        <dbReference type="ARBA" id="ARBA00022737"/>
    </source>
</evidence>
<dbReference type="EMBL" id="SWFT01000116">
    <property type="protein sequence ID" value="KAA8900146.1"/>
    <property type="molecule type" value="Genomic_DNA"/>
</dbReference>
<organism evidence="5 6">
    <name type="scientific">Diutina rugosa</name>
    <name type="common">Yeast</name>
    <name type="synonym">Candida rugosa</name>
    <dbReference type="NCBI Taxonomy" id="5481"/>
    <lineage>
        <taxon>Eukaryota</taxon>
        <taxon>Fungi</taxon>
        <taxon>Dikarya</taxon>
        <taxon>Ascomycota</taxon>
        <taxon>Saccharomycotina</taxon>
        <taxon>Pichiomycetes</taxon>
        <taxon>Debaryomycetaceae</taxon>
        <taxon>Diutina</taxon>
    </lineage>
</organism>
<feature type="compositionally biased region" description="Basic and acidic residues" evidence="3">
    <location>
        <begin position="1147"/>
        <end position="1160"/>
    </location>
</feature>
<dbReference type="OrthoDB" id="1893551at2759"/>
<dbReference type="GeneID" id="54782613"/>
<feature type="compositionally biased region" description="Basic and acidic residues" evidence="3">
    <location>
        <begin position="1249"/>
        <end position="1261"/>
    </location>
</feature>
<dbReference type="SUPFAM" id="SSF50985">
    <property type="entry name" value="RCC1/BLIP-II"/>
    <property type="match status" value="1"/>
</dbReference>
<gene>
    <name evidence="5" type="ORF">DIURU_003962</name>
</gene>
<dbReference type="RefSeq" id="XP_034011285.1">
    <property type="nucleotide sequence ID" value="XM_034156782.1"/>
</dbReference>
<dbReference type="AlphaFoldDB" id="A0A642UJL6"/>
<dbReference type="InterPro" id="IPR000408">
    <property type="entry name" value="Reg_chr_condens"/>
</dbReference>
<comment type="caution">
    <text evidence="5">The sequence shown here is derived from an EMBL/GenBank/DDBJ whole genome shotgun (WGS) entry which is preliminary data.</text>
</comment>
<reference evidence="5 6" key="1">
    <citation type="submission" date="2019-07" db="EMBL/GenBank/DDBJ databases">
        <title>Genome assembly of two rare yeast pathogens: Diutina rugosa and Trichomonascus ciferrii.</title>
        <authorList>
            <person name="Mixao V."/>
            <person name="Saus E."/>
            <person name="Hansen A."/>
            <person name="Lass-Flor C."/>
            <person name="Gabaldon T."/>
        </authorList>
    </citation>
    <scope>NUCLEOTIDE SEQUENCE [LARGE SCALE GENOMIC DNA]</scope>
    <source>
        <strain evidence="5 6">CBS 613</strain>
    </source>
</reference>
<proteinExistence type="predicted"/>
<protein>
    <recommendedName>
        <fullName evidence="4">BTB domain-containing protein</fullName>
    </recommendedName>
</protein>
<name>A0A642UJL6_DIURU</name>
<dbReference type="Gene3D" id="3.30.710.10">
    <property type="entry name" value="Potassium Channel Kv1.1, Chain A"/>
    <property type="match status" value="1"/>
</dbReference>
<feature type="compositionally biased region" description="Basic and acidic residues" evidence="3">
    <location>
        <begin position="1088"/>
        <end position="1100"/>
    </location>
</feature>